<dbReference type="RefSeq" id="WP_249474862.1">
    <property type="nucleotide sequence ID" value="NZ_JAMBEP010000002.1"/>
</dbReference>
<keyword evidence="4" id="KW-1185">Reference proteome</keyword>
<sequence>MSNAIRLPPEAAAALARGELIQAIKIVREATGLGLKEAKDLVEAYAKQPDRVVASRVSALREKAAAANLAFPQQVSEALARGELIDAIKRLREANPQLGLKEAKDAVDAIVGKHPAPSKAQHGARRVPTVVQGDSGRSSWIWVVAILLAAAVWMWMASGG</sequence>
<comment type="caution">
    <text evidence="3">The sequence shown here is derived from an EMBL/GenBank/DDBJ whole genome shotgun (WGS) entry which is preliminary data.</text>
</comment>
<dbReference type="GO" id="GO:0005840">
    <property type="term" value="C:ribosome"/>
    <property type="evidence" value="ECO:0007669"/>
    <property type="project" value="UniProtKB-KW"/>
</dbReference>
<keyword evidence="3" id="KW-0687">Ribonucleoprotein</keyword>
<feature type="domain" description="Large ribosomal subunit protein bL12 C-terminal" evidence="2">
    <location>
        <begin position="21"/>
        <end position="47"/>
    </location>
</feature>
<evidence type="ECO:0000313" key="4">
    <source>
        <dbReference type="Proteomes" id="UP001431217"/>
    </source>
</evidence>
<dbReference type="Proteomes" id="UP001431217">
    <property type="component" value="Unassembled WGS sequence"/>
</dbReference>
<keyword evidence="1" id="KW-0472">Membrane</keyword>
<reference evidence="3 4" key="1">
    <citation type="submission" date="2022-05" db="EMBL/GenBank/DDBJ databases">
        <title>Luteimonas sp. SX5, whole genome shotgun sequencing project.</title>
        <authorList>
            <person name="Zhao G."/>
            <person name="Shen L."/>
        </authorList>
    </citation>
    <scope>NUCLEOTIDE SEQUENCE [LARGE SCALE GENOMIC DNA]</scope>
    <source>
        <strain evidence="3 4">SX5</strain>
    </source>
</reference>
<dbReference type="EMBL" id="JAMBEP010000002">
    <property type="protein sequence ID" value="MCL1635388.1"/>
    <property type="molecule type" value="Genomic_DNA"/>
</dbReference>
<dbReference type="Gene3D" id="3.30.1390.10">
    <property type="match status" value="2"/>
</dbReference>
<gene>
    <name evidence="3" type="ORF">M2650_12230</name>
</gene>
<evidence type="ECO:0000259" key="2">
    <source>
        <dbReference type="Pfam" id="PF00542"/>
    </source>
</evidence>
<keyword evidence="1" id="KW-1133">Transmembrane helix</keyword>
<dbReference type="Pfam" id="PF00542">
    <property type="entry name" value="Ribosomal_L12"/>
    <property type="match status" value="1"/>
</dbReference>
<organism evidence="3 4">
    <name type="scientific">Luteimonas galliterrae</name>
    <dbReference type="NCBI Taxonomy" id="2940486"/>
    <lineage>
        <taxon>Bacteria</taxon>
        <taxon>Pseudomonadati</taxon>
        <taxon>Pseudomonadota</taxon>
        <taxon>Gammaproteobacteria</taxon>
        <taxon>Lysobacterales</taxon>
        <taxon>Lysobacteraceae</taxon>
        <taxon>Luteimonas</taxon>
    </lineage>
</organism>
<proteinExistence type="predicted"/>
<protein>
    <submittedName>
        <fullName evidence="3">Ribosomal protein L7/L12</fullName>
    </submittedName>
</protein>
<keyword evidence="1" id="KW-0812">Transmembrane</keyword>
<feature type="transmembrane region" description="Helical" evidence="1">
    <location>
        <begin position="139"/>
        <end position="157"/>
    </location>
</feature>
<accession>A0ABT0MKI3</accession>
<name>A0ABT0MKI3_9GAMM</name>
<dbReference type="SUPFAM" id="SSF54736">
    <property type="entry name" value="ClpS-like"/>
    <property type="match status" value="1"/>
</dbReference>
<evidence type="ECO:0000313" key="3">
    <source>
        <dbReference type="EMBL" id="MCL1635388.1"/>
    </source>
</evidence>
<dbReference type="InterPro" id="IPR013823">
    <property type="entry name" value="Ribosomal_bL12_C"/>
</dbReference>
<keyword evidence="3" id="KW-0689">Ribosomal protein</keyword>
<evidence type="ECO:0000256" key="1">
    <source>
        <dbReference type="SAM" id="Phobius"/>
    </source>
</evidence>
<dbReference type="InterPro" id="IPR014719">
    <property type="entry name" value="Ribosomal_bL12_C/ClpS-like"/>
</dbReference>